<evidence type="ECO:0000256" key="5">
    <source>
        <dbReference type="ARBA" id="ARBA00022927"/>
    </source>
</evidence>
<evidence type="ECO:0000259" key="8">
    <source>
        <dbReference type="PROSITE" id="PS51511"/>
    </source>
</evidence>
<dbReference type="SMART" id="SM00239">
    <property type="entry name" value="C2"/>
    <property type="match status" value="1"/>
</dbReference>
<dbReference type="Proteomes" id="UP000283210">
    <property type="component" value="Chromosome 9"/>
</dbReference>
<evidence type="ECO:0000313" key="10">
    <source>
        <dbReference type="Proteomes" id="UP000283210"/>
    </source>
</evidence>
<dbReference type="InterPro" id="IPR037789">
    <property type="entry name" value="FIP_classI"/>
</dbReference>
<feature type="compositionally biased region" description="Basic and acidic residues" evidence="6">
    <location>
        <begin position="368"/>
        <end position="382"/>
    </location>
</feature>
<dbReference type="PANTHER" id="PTHR15746:SF22">
    <property type="entry name" value="RAB11 FAMILY-INTERACTING PROTEIN 1"/>
    <property type="match status" value="1"/>
</dbReference>
<dbReference type="Pfam" id="PF00168">
    <property type="entry name" value="C2"/>
    <property type="match status" value="1"/>
</dbReference>
<dbReference type="PANTHER" id="PTHR15746">
    <property type="entry name" value="RAB11-RELATED"/>
    <property type="match status" value="1"/>
</dbReference>
<keyword evidence="4" id="KW-0967">Endosome</keyword>
<protein>
    <recommendedName>
        <fullName evidence="11">C2 domain-containing protein</fullName>
    </recommendedName>
</protein>
<evidence type="ECO:0000256" key="6">
    <source>
        <dbReference type="SAM" id="MobiDB-lite"/>
    </source>
</evidence>
<feature type="region of interest" description="Disordered" evidence="6">
    <location>
        <begin position="314"/>
        <end position="382"/>
    </location>
</feature>
<evidence type="ECO:0000313" key="9">
    <source>
        <dbReference type="EMBL" id="RVE68370.1"/>
    </source>
</evidence>
<dbReference type="Pfam" id="PF09457">
    <property type="entry name" value="RBD-FIP"/>
    <property type="match status" value="1"/>
</dbReference>
<keyword evidence="3" id="KW-0597">Phosphoprotein</keyword>
<evidence type="ECO:0000256" key="4">
    <source>
        <dbReference type="ARBA" id="ARBA00022753"/>
    </source>
</evidence>
<feature type="domain" description="C2" evidence="7">
    <location>
        <begin position="1"/>
        <end position="119"/>
    </location>
</feature>
<feature type="compositionally biased region" description="Low complexity" evidence="6">
    <location>
        <begin position="246"/>
        <end position="256"/>
    </location>
</feature>
<feature type="compositionally biased region" description="Polar residues" evidence="6">
    <location>
        <begin position="225"/>
        <end position="245"/>
    </location>
</feature>
<dbReference type="InterPro" id="IPR000008">
    <property type="entry name" value="C2_dom"/>
</dbReference>
<reference evidence="9 10" key="2">
    <citation type="submission" date="2019-01" db="EMBL/GenBank/DDBJ databases">
        <title>A chromosome length genome reference of the Java medaka (oryzias javanicus).</title>
        <authorList>
            <person name="Herpin A."/>
            <person name="Takehana Y."/>
            <person name="Naruse K."/>
            <person name="Ansai S."/>
            <person name="Kawaguchi M."/>
        </authorList>
    </citation>
    <scope>NUCLEOTIDE SEQUENCE [LARGE SCALE GENOMIC DNA]</scope>
    <source>
        <strain evidence="9">RS831</strain>
        <tissue evidence="9">Whole body</tissue>
    </source>
</reference>
<evidence type="ECO:0000256" key="1">
    <source>
        <dbReference type="ARBA" id="ARBA00004172"/>
    </source>
</evidence>
<dbReference type="GO" id="GO:0055037">
    <property type="term" value="C:recycling endosome"/>
    <property type="evidence" value="ECO:0007669"/>
    <property type="project" value="UniProtKB-SubCell"/>
</dbReference>
<gene>
    <name evidence="9" type="ORF">OJAV_G00091410</name>
</gene>
<feature type="domain" description="FIP-RBD" evidence="8">
    <location>
        <begin position="575"/>
        <end position="637"/>
    </location>
</feature>
<dbReference type="GO" id="GO:0045055">
    <property type="term" value="P:regulated exocytosis"/>
    <property type="evidence" value="ECO:0007669"/>
    <property type="project" value="TreeGrafter"/>
</dbReference>
<dbReference type="FunFam" id="2.60.40.150:FF:000070">
    <property type="entry name" value="rab11 family-interacting protein 2 isoform X1"/>
    <property type="match status" value="1"/>
</dbReference>
<dbReference type="CDD" id="cd08682">
    <property type="entry name" value="C2_Rab11-FIP_classI"/>
    <property type="match status" value="1"/>
</dbReference>
<keyword evidence="2" id="KW-0813">Transport</keyword>
<dbReference type="GO" id="GO:0031267">
    <property type="term" value="F:small GTPase binding"/>
    <property type="evidence" value="ECO:0007669"/>
    <property type="project" value="InterPro"/>
</dbReference>
<sequence length="643" mass="72821">MSLLGQSQQWFPTSVQVTVHQARNLRVKGKNGTNDSYAIIQVAKDKFSTSVAEKSVAPVWKEEASFDLPLFHPGNAERCTLYIIVMHRAQVGLDKFLGQAVINLLELHDDKSRKKTQWFKLVDKNGKEDKVRGEVLLDIHFMRNNMSASMFDLSMQDKPRSRISKLKDKVRGKKKEGFSDSASAIVPPVSQVLTDSEEDADAQSLNHSPGTKKKSKLKTLFAPKSNLQRNMSQSMSTLGTLPEKNSSLSGSRSSGLNVDSPEGKKKFKLLGHKRTGSSDSKMSLGPFSLLGRSKQNINDQNNLCINGNHVYAEEPETKSGSTLSLNSSGKGSVEDIRKHTSDIPAESSKTINVPSFKHEPINKVSLEQQRHQEEEERRQAEEKRLAEVKRLEQEEKYRAEAKRLQEEEKRKQQEEQERRRRVIEDEARKKKQKEDEDRRREDERNALEAAENQRLEEERRRAEEHKRQEEASMSDRLSSLFGMIRKKEEKKEDVQQQAPEEQKHTLAPHTNLAAPVQPISHHSTNPFEETSFSSVSAVKPRPHPVKPMSSAEIQQPTITPAVKEIKVQSSVPAIMKVADSVSSGPYSQLTQEELITLVVKQQTDLSRKDAKISELEQYIDNLLVRVMEEKPAILYSLNSAKQA</sequence>
<evidence type="ECO:0000259" key="7">
    <source>
        <dbReference type="PROSITE" id="PS50004"/>
    </source>
</evidence>
<comment type="subcellular location">
    <subcellularLocation>
        <location evidence="1">Recycling endosome</location>
    </subcellularLocation>
</comment>
<evidence type="ECO:0000256" key="2">
    <source>
        <dbReference type="ARBA" id="ARBA00022448"/>
    </source>
</evidence>
<dbReference type="PROSITE" id="PS51511">
    <property type="entry name" value="FIP_RBD"/>
    <property type="match status" value="1"/>
</dbReference>
<dbReference type="AlphaFoldDB" id="A0A437D041"/>
<dbReference type="SUPFAM" id="SSF144270">
    <property type="entry name" value="Eferin C-derminal domain-like"/>
    <property type="match status" value="1"/>
</dbReference>
<evidence type="ECO:0000256" key="3">
    <source>
        <dbReference type="ARBA" id="ARBA00022553"/>
    </source>
</evidence>
<dbReference type="GO" id="GO:0015031">
    <property type="term" value="P:protein transport"/>
    <property type="evidence" value="ECO:0007669"/>
    <property type="project" value="UniProtKB-KW"/>
</dbReference>
<feature type="compositionally biased region" description="Basic and acidic residues" evidence="6">
    <location>
        <begin position="332"/>
        <end position="341"/>
    </location>
</feature>
<proteinExistence type="predicted"/>
<dbReference type="SUPFAM" id="SSF49562">
    <property type="entry name" value="C2 domain (Calcium/lipid-binding domain, CaLB)"/>
    <property type="match status" value="1"/>
</dbReference>
<feature type="compositionally biased region" description="Basic and acidic residues" evidence="6">
    <location>
        <begin position="485"/>
        <end position="504"/>
    </location>
</feature>
<feature type="region of interest" description="Disordered" evidence="6">
    <location>
        <begin position="154"/>
        <end position="264"/>
    </location>
</feature>
<feature type="compositionally biased region" description="Basic and acidic residues" evidence="6">
    <location>
        <begin position="155"/>
        <end position="169"/>
    </location>
</feature>
<feature type="region of interest" description="Disordered" evidence="6">
    <location>
        <begin position="401"/>
        <end position="555"/>
    </location>
</feature>
<accession>A0A437D041</accession>
<dbReference type="PROSITE" id="PS50004">
    <property type="entry name" value="C2"/>
    <property type="match status" value="1"/>
</dbReference>
<evidence type="ECO:0008006" key="11">
    <source>
        <dbReference type="Google" id="ProtNLM"/>
    </source>
</evidence>
<keyword evidence="5" id="KW-0653">Protein transport</keyword>
<dbReference type="Gene3D" id="2.60.40.150">
    <property type="entry name" value="C2 domain"/>
    <property type="match status" value="1"/>
</dbReference>
<dbReference type="InterPro" id="IPR019018">
    <property type="entry name" value="Rab-bd_FIP-RBD"/>
</dbReference>
<name>A0A437D041_ORYJA</name>
<dbReference type="InterPro" id="IPR035892">
    <property type="entry name" value="C2_domain_sf"/>
</dbReference>
<organism evidence="9 10">
    <name type="scientific">Oryzias javanicus</name>
    <name type="common">Javanese ricefish</name>
    <name type="synonym">Aplocheilus javanicus</name>
    <dbReference type="NCBI Taxonomy" id="123683"/>
    <lineage>
        <taxon>Eukaryota</taxon>
        <taxon>Metazoa</taxon>
        <taxon>Chordata</taxon>
        <taxon>Craniata</taxon>
        <taxon>Vertebrata</taxon>
        <taxon>Euteleostomi</taxon>
        <taxon>Actinopterygii</taxon>
        <taxon>Neopterygii</taxon>
        <taxon>Teleostei</taxon>
        <taxon>Neoteleostei</taxon>
        <taxon>Acanthomorphata</taxon>
        <taxon>Ovalentaria</taxon>
        <taxon>Atherinomorphae</taxon>
        <taxon>Beloniformes</taxon>
        <taxon>Adrianichthyidae</taxon>
        <taxon>Oryziinae</taxon>
        <taxon>Oryzias</taxon>
    </lineage>
</organism>
<keyword evidence="10" id="KW-1185">Reference proteome</keyword>
<dbReference type="OrthoDB" id="8956628at2759"/>
<feature type="compositionally biased region" description="Basic and acidic residues" evidence="6">
    <location>
        <begin position="401"/>
        <end position="470"/>
    </location>
</feature>
<dbReference type="Gene3D" id="1.20.5.2440">
    <property type="match status" value="1"/>
</dbReference>
<feature type="compositionally biased region" description="Polar residues" evidence="6">
    <location>
        <begin position="520"/>
        <end position="536"/>
    </location>
</feature>
<feature type="compositionally biased region" description="Polar residues" evidence="6">
    <location>
        <begin position="318"/>
        <end position="330"/>
    </location>
</feature>
<dbReference type="EMBL" id="CM012445">
    <property type="protein sequence ID" value="RVE68370.1"/>
    <property type="molecule type" value="Genomic_DNA"/>
</dbReference>
<dbReference type="InterPro" id="IPR037245">
    <property type="entry name" value="FIP-RBD_C_sf"/>
</dbReference>
<reference evidence="9 10" key="1">
    <citation type="submission" date="2018-11" db="EMBL/GenBank/DDBJ databases">
        <authorList>
            <person name="Lopez-Roques C."/>
            <person name="Donnadieu C."/>
            <person name="Bouchez O."/>
            <person name="Klopp C."/>
            <person name="Cabau C."/>
            <person name="Zahm M."/>
        </authorList>
    </citation>
    <scope>NUCLEOTIDE SEQUENCE [LARGE SCALE GENOMIC DNA]</scope>
    <source>
        <strain evidence="9">RS831</strain>
        <tissue evidence="9">Whole body</tissue>
    </source>
</reference>